<dbReference type="Proteomes" id="UP001178461">
    <property type="component" value="Chromosome W"/>
</dbReference>
<feature type="compositionally biased region" description="Basic residues" evidence="1">
    <location>
        <begin position="576"/>
        <end position="592"/>
    </location>
</feature>
<dbReference type="InterPro" id="IPR008919">
    <property type="entry name" value="Retrov_capsid_N"/>
</dbReference>
<accession>A0AA35LNT8</accession>
<dbReference type="PANTHER" id="PTHR35558">
    <property type="entry name" value="SGNH_HYDRO DOMAIN-CONTAINING PROTEIN"/>
    <property type="match status" value="1"/>
</dbReference>
<protein>
    <submittedName>
        <fullName evidence="3">Retrovirus group K member 9 Gag poly 703-like</fullName>
    </submittedName>
</protein>
<organism evidence="3 4">
    <name type="scientific">Podarcis lilfordi</name>
    <name type="common">Lilford's wall lizard</name>
    <dbReference type="NCBI Taxonomy" id="74358"/>
    <lineage>
        <taxon>Eukaryota</taxon>
        <taxon>Metazoa</taxon>
        <taxon>Chordata</taxon>
        <taxon>Craniata</taxon>
        <taxon>Vertebrata</taxon>
        <taxon>Euteleostomi</taxon>
        <taxon>Lepidosauria</taxon>
        <taxon>Squamata</taxon>
        <taxon>Bifurcata</taxon>
        <taxon>Unidentata</taxon>
        <taxon>Episquamata</taxon>
        <taxon>Laterata</taxon>
        <taxon>Lacertibaenia</taxon>
        <taxon>Lacertidae</taxon>
        <taxon>Podarcis</taxon>
    </lineage>
</organism>
<dbReference type="PANTHER" id="PTHR35558:SF1">
    <property type="entry name" value="ENDONUCLEASE_EXONUCLEASE_PHOSPHATASE DOMAIN-CONTAINING PROTEIN"/>
    <property type="match status" value="1"/>
</dbReference>
<dbReference type="AlphaFoldDB" id="A0AA35LNT8"/>
<dbReference type="EMBL" id="OX395145">
    <property type="protein sequence ID" value="CAI5799377.1"/>
    <property type="molecule type" value="Genomic_DNA"/>
</dbReference>
<proteinExistence type="predicted"/>
<feature type="compositionally biased region" description="Polar residues" evidence="1">
    <location>
        <begin position="564"/>
        <end position="573"/>
    </location>
</feature>
<dbReference type="Gene3D" id="1.10.375.10">
    <property type="entry name" value="Human Immunodeficiency Virus Type 1 Capsid Protein"/>
    <property type="match status" value="1"/>
</dbReference>
<dbReference type="Gene3D" id="2.70.40.10">
    <property type="match status" value="1"/>
</dbReference>
<reference evidence="3" key="1">
    <citation type="submission" date="2022-12" db="EMBL/GenBank/DDBJ databases">
        <authorList>
            <person name="Alioto T."/>
            <person name="Alioto T."/>
            <person name="Gomez Garrido J."/>
        </authorList>
    </citation>
    <scope>NUCLEOTIDE SEQUENCE</scope>
</reference>
<dbReference type="GO" id="GO:0016032">
    <property type="term" value="P:viral process"/>
    <property type="evidence" value="ECO:0007669"/>
    <property type="project" value="InterPro"/>
</dbReference>
<feature type="region of interest" description="Disordered" evidence="1">
    <location>
        <begin position="24"/>
        <end position="206"/>
    </location>
</feature>
<evidence type="ECO:0000313" key="4">
    <source>
        <dbReference type="Proteomes" id="UP001178461"/>
    </source>
</evidence>
<feature type="domain" description="dUTPase-like" evidence="2">
    <location>
        <begin position="461"/>
        <end position="504"/>
    </location>
</feature>
<dbReference type="InterPro" id="IPR029054">
    <property type="entry name" value="dUTPase-like"/>
</dbReference>
<keyword evidence="4" id="KW-1185">Reference proteome</keyword>
<dbReference type="SUPFAM" id="SSF47943">
    <property type="entry name" value="Retrovirus capsid protein, N-terminal core domain"/>
    <property type="match status" value="1"/>
</dbReference>
<feature type="compositionally biased region" description="Basic residues" evidence="1">
    <location>
        <begin position="165"/>
        <end position="183"/>
    </location>
</feature>
<evidence type="ECO:0000256" key="1">
    <source>
        <dbReference type="SAM" id="MobiDB-lite"/>
    </source>
</evidence>
<evidence type="ECO:0000313" key="3">
    <source>
        <dbReference type="EMBL" id="CAI5799377.1"/>
    </source>
</evidence>
<feature type="region of interest" description="Disordered" evidence="1">
    <location>
        <begin position="536"/>
        <end position="612"/>
    </location>
</feature>
<gene>
    <name evidence="3" type="ORF">PODLI_1B024481</name>
</gene>
<name>A0AA35LNT8_9SAUR</name>
<dbReference type="Pfam" id="PF00692">
    <property type="entry name" value="dUTPase"/>
    <property type="match status" value="1"/>
</dbReference>
<feature type="compositionally biased region" description="Low complexity" evidence="1">
    <location>
        <begin position="98"/>
        <end position="108"/>
    </location>
</feature>
<feature type="compositionally biased region" description="Polar residues" evidence="1">
    <location>
        <begin position="61"/>
        <end position="74"/>
    </location>
</feature>
<sequence length="723" mass="80138">MPCDPQAFAQFFRAFETFYRQCRPGALAPPVPDPSQDVIPDTPPSNQGQLGMPGPAGASAQAETSNMSRPNTRAQAAISRRANQCTGKGKAPSKVPGKGKATSKGSSSNTFSQAVDIPSVFQEQQPQHSSTEDSEGSGLEEERREHQVVQPVAEANSAIVEVQGGKRKSKKKHTSAKKKRSKQSKTEDETGTSSSDSDSDGPMDGYWGLGEGNHGIPLWAHERRANSHRKTFNGVLDWKDGALVEDVKVATNQSTDFILGNHLSQKKRNKILNGDYVDMFTLLPPTKLLGKGEKRRSSGKGRYRTPRAERTFENWLDGYQVFMGVVCAAYPRRSMDLVAYLAHVRLAHSLAGEHAALTYDENFRRNASLLPTTRWDLTDPNYWGEDVNPYIEKKNPGSTSTKAGMLEGIATGYIMLPQDWKDLMRMLLSPAQYVVFESEFKHSASALSDPQHTANELYGAGPLPPKVAGLILPKFSAAKEGIQVIPGVLDPDYVGTIMVQLWSHMPMQLKRLLAVVQRIGEKKLLRWLPVEISSHLPQHSSTEGGSGSGSEDEQQVPQAAPPATSGNPANSEVQGGKRKSKKKHTLAKKKRSKQSDTEDDSGNHLSQRKRNKILNGNYVNIFTLLPPTKLTGKGEKRRSFGKHKYRTPRAERTFDNWDPNYWGEDVGPYIEKKHQDAVKSGKAEAKQRRQCWEYNRGVCSRPTCKYLHECERGYFNNNARGSQ</sequence>
<dbReference type="InterPro" id="IPR036157">
    <property type="entry name" value="dUTPase-like_sf"/>
</dbReference>
<dbReference type="SUPFAM" id="SSF51283">
    <property type="entry name" value="dUTPase-like"/>
    <property type="match status" value="1"/>
</dbReference>
<dbReference type="Pfam" id="PF00607">
    <property type="entry name" value="Gag_p24"/>
    <property type="match status" value="1"/>
</dbReference>
<evidence type="ECO:0000259" key="2">
    <source>
        <dbReference type="Pfam" id="PF00692"/>
    </source>
</evidence>